<dbReference type="Proteomes" id="UP001498421">
    <property type="component" value="Unassembled WGS sequence"/>
</dbReference>
<proteinExistence type="predicted"/>
<evidence type="ECO:0000313" key="3">
    <source>
        <dbReference type="Proteomes" id="UP001498421"/>
    </source>
</evidence>
<sequence length="165" mass="18697">MPIEFFEGILTLGAENDAWLEIPGNPGFSNGNLFSRPMECLGSQINNRNFIVADETLNLLMQLFNPISEKTLPDKIKDDRINTKSGPNVFGKVGLIMDDILKQLNHAEIIWKEEHPDIEVRISLFFIEWIQDYFAKVTTRAKQFLPNDNGRDEGSLGRTDGRDSG</sequence>
<comment type="caution">
    <text evidence="2">The sequence shown here is derived from an EMBL/GenBank/DDBJ whole genome shotgun (WGS) entry which is preliminary data.</text>
</comment>
<accession>A0ABR1HIG5</accession>
<feature type="compositionally biased region" description="Basic and acidic residues" evidence="1">
    <location>
        <begin position="149"/>
        <end position="165"/>
    </location>
</feature>
<keyword evidence="3" id="KW-1185">Reference proteome</keyword>
<reference evidence="2 3" key="1">
    <citation type="journal article" date="2025" name="Microbiol. Resour. Announc.">
        <title>Draft genome sequences for Neonectria magnoliae and Neonectria punicea, canker pathogens of Liriodendron tulipifera and Acer saccharum in West Virginia.</title>
        <authorList>
            <person name="Petronek H.M."/>
            <person name="Kasson M.T."/>
            <person name="Metheny A.M."/>
            <person name="Stauder C.M."/>
            <person name="Lovett B."/>
            <person name="Lynch S.C."/>
            <person name="Garnas J.R."/>
            <person name="Kasson L.R."/>
            <person name="Stajich J.E."/>
        </authorList>
    </citation>
    <scope>NUCLEOTIDE SEQUENCE [LARGE SCALE GENOMIC DNA]</scope>
    <source>
        <strain evidence="2 3">NRRL 64651</strain>
    </source>
</reference>
<feature type="region of interest" description="Disordered" evidence="1">
    <location>
        <begin position="146"/>
        <end position="165"/>
    </location>
</feature>
<evidence type="ECO:0000313" key="2">
    <source>
        <dbReference type="EMBL" id="KAK7420695.1"/>
    </source>
</evidence>
<dbReference type="EMBL" id="JAZAVK010000131">
    <property type="protein sequence ID" value="KAK7420695.1"/>
    <property type="molecule type" value="Genomic_DNA"/>
</dbReference>
<protein>
    <submittedName>
        <fullName evidence="2">Uncharacterized protein</fullName>
    </submittedName>
</protein>
<name>A0ABR1HIG5_9HYPO</name>
<evidence type="ECO:0000256" key="1">
    <source>
        <dbReference type="SAM" id="MobiDB-lite"/>
    </source>
</evidence>
<organism evidence="2 3">
    <name type="scientific">Neonectria magnoliae</name>
    <dbReference type="NCBI Taxonomy" id="2732573"/>
    <lineage>
        <taxon>Eukaryota</taxon>
        <taxon>Fungi</taxon>
        <taxon>Dikarya</taxon>
        <taxon>Ascomycota</taxon>
        <taxon>Pezizomycotina</taxon>
        <taxon>Sordariomycetes</taxon>
        <taxon>Hypocreomycetidae</taxon>
        <taxon>Hypocreales</taxon>
        <taxon>Nectriaceae</taxon>
        <taxon>Neonectria</taxon>
    </lineage>
</organism>
<gene>
    <name evidence="2" type="ORF">QQZ08_010276</name>
</gene>